<dbReference type="Proteomes" id="UP000028545">
    <property type="component" value="Unassembled WGS sequence"/>
</dbReference>
<evidence type="ECO:0000259" key="5">
    <source>
        <dbReference type="PROSITE" id="PS51382"/>
    </source>
</evidence>
<dbReference type="VEuPathDB" id="FungiDB:SAPIO_CDS5160"/>
<feature type="repeat" description="ANK" evidence="3">
    <location>
        <begin position="276"/>
        <end position="300"/>
    </location>
</feature>
<protein>
    <submittedName>
        <fullName evidence="7">Ankyrin repeat protein nuc-2</fullName>
    </submittedName>
</protein>
<dbReference type="HOGENOM" id="CLU_002842_1_0_1"/>
<dbReference type="GO" id="GO:0008081">
    <property type="term" value="F:phosphoric diester hydrolase activity"/>
    <property type="evidence" value="ECO:0007669"/>
    <property type="project" value="InterPro"/>
</dbReference>
<evidence type="ECO:0000313" key="7">
    <source>
        <dbReference type="EMBL" id="KEZ43076.1"/>
    </source>
</evidence>
<dbReference type="Pfam" id="PF12796">
    <property type="entry name" value="Ank_2"/>
    <property type="match status" value="2"/>
</dbReference>
<evidence type="ECO:0000256" key="3">
    <source>
        <dbReference type="PROSITE-ProRule" id="PRU00023"/>
    </source>
</evidence>
<dbReference type="PROSITE" id="PS51704">
    <property type="entry name" value="GP_PDE"/>
    <property type="match status" value="1"/>
</dbReference>
<dbReference type="OrthoDB" id="1577640at2759"/>
<dbReference type="SUPFAM" id="SSF51695">
    <property type="entry name" value="PLC-like phosphodiesterases"/>
    <property type="match status" value="1"/>
</dbReference>
<dbReference type="GeneID" id="27724232"/>
<evidence type="ECO:0000256" key="1">
    <source>
        <dbReference type="ARBA" id="ARBA00022737"/>
    </source>
</evidence>
<dbReference type="InterPro" id="IPR030395">
    <property type="entry name" value="GP_PDE_dom"/>
</dbReference>
<proteinExistence type="predicted"/>
<dbReference type="Gene3D" id="3.20.20.190">
    <property type="entry name" value="Phosphatidylinositol (PI) phosphodiesterase"/>
    <property type="match status" value="1"/>
</dbReference>
<dbReference type="GO" id="GO:0004190">
    <property type="term" value="F:aspartic-type endopeptidase activity"/>
    <property type="evidence" value="ECO:0007669"/>
    <property type="project" value="InterPro"/>
</dbReference>
<dbReference type="Pfam" id="PF03105">
    <property type="entry name" value="SPX"/>
    <property type="match status" value="1"/>
</dbReference>
<dbReference type="InterPro" id="IPR002110">
    <property type="entry name" value="Ankyrin_rpt"/>
</dbReference>
<dbReference type="InterPro" id="IPR017946">
    <property type="entry name" value="PLC-like_Pdiesterase_TIM-brl"/>
</dbReference>
<dbReference type="GO" id="GO:0006629">
    <property type="term" value="P:lipid metabolic process"/>
    <property type="evidence" value="ECO:0007669"/>
    <property type="project" value="InterPro"/>
</dbReference>
<evidence type="ECO:0000256" key="2">
    <source>
        <dbReference type="ARBA" id="ARBA00023043"/>
    </source>
</evidence>
<evidence type="ECO:0000259" key="4">
    <source>
        <dbReference type="PROSITE" id="PS50175"/>
    </source>
</evidence>
<evidence type="ECO:0000313" key="8">
    <source>
        <dbReference type="Proteomes" id="UP000028545"/>
    </source>
</evidence>
<dbReference type="Gene3D" id="1.25.40.20">
    <property type="entry name" value="Ankyrin repeat-containing domain"/>
    <property type="match status" value="1"/>
</dbReference>
<feature type="repeat" description="ANK" evidence="3">
    <location>
        <begin position="343"/>
        <end position="370"/>
    </location>
</feature>
<sequence length="959" mass="105501">MSSIPDGVLTLEQERELEKVNAFYLQKEAELKVRLKTLLDKKKALQSRPPGNARRSAKFAALEEGFQQFATDLNKLQQFVEVNGTAFSKILKKWDKTSKSKTKELYLSRAVEVQPFFNPTVISELSDQATTSLQELGAWAEGDHVGLDTRPEHVVTSQHIPGTDDGDVDFILLDTTITGNVESLKDLLTRMKATNDESGGDGITLGDRVTRTFLAAIHEAPENALSVLLESGLVDIQSEDDINERNCLHQAAIYGKPFVLMYGLSKGVAADRTDVYGRVPLHYASMHGWLDMLDALLQANPQTLDLKDHDNFTPLLHAIIHDRFECVSRLISKSARLDAVSETDHVPLNLACERGSLRVVELLLGNGAKIVPDAEGLYPQHLVARSVRTPKLLGLLKQYGANLDQVDKLYGWTPLVHAASEGNVPCLEALLEAGADANIVDEKGLPAVYYAAWEGHLTCMKLLTPYNQRARASPLMRQPSSQFSGLGSSSAPAPMSLDTDAIPALELPPPIIPLRRYGHNFLDTKTVVQLSFDETDEPAMVFFHDGKYPAARLTISSKVSDLIPKNIMLPFQEDTRLVSFQVDNLDTFTLDFDVFPTYGAKVIGKTVALPSTFRGSHASSGTVCLPLFDPRLRAIGQISFSTQVIKPFQGQTLEITDFETYWKATSQFEEHQSTFVTGSSLTGDYVRLYVQYTSEGTPVLWPTWTITCGALDVPICRLTLEQFDALTSESPARKVVAALPSRPLDEISEVHRILATAGIRLVDALPLIPHGMHVNIHILYPTDDEAKRWNLGPALDLNTFADSILSIVFDHARAQRAHSPDIVRSMVFSSYNASLCTALNWKQPNFPVFLCNELGREDESMPAPNVIQSSGRGTLSVKEAVRIATSNNLMGLICCSRLLDMVPALIDSIKSHGLALVMDMSGSSNVPGPFADPFPRLPEGVDGALKNYGVLRFTESIDI</sequence>
<feature type="domain" description="GP-PDE" evidence="6">
    <location>
        <begin position="655"/>
        <end position="956"/>
    </location>
</feature>
<feature type="repeat" description="ANK" evidence="3">
    <location>
        <begin position="410"/>
        <end position="442"/>
    </location>
</feature>
<dbReference type="PROSITE" id="PS50175">
    <property type="entry name" value="ASP_PROT_RETROV"/>
    <property type="match status" value="1"/>
</dbReference>
<gene>
    <name evidence="7" type="ORF">SAPIO_CDS5160</name>
</gene>
<feature type="domain" description="SPX" evidence="5">
    <location>
        <begin position="1"/>
        <end position="108"/>
    </location>
</feature>
<dbReference type="InterPro" id="IPR057506">
    <property type="entry name" value="C2_GPCPD1"/>
</dbReference>
<keyword evidence="1" id="KW-0677">Repeat</keyword>
<comment type="caution">
    <text evidence="7">The sequence shown here is derived from an EMBL/GenBank/DDBJ whole genome shotgun (WGS) entry which is preliminary data.</text>
</comment>
<feature type="domain" description="Peptidase A2" evidence="4">
    <location>
        <begin position="427"/>
        <end position="488"/>
    </location>
</feature>
<dbReference type="GO" id="GO:0006508">
    <property type="term" value="P:proteolysis"/>
    <property type="evidence" value="ECO:0007669"/>
    <property type="project" value="InterPro"/>
</dbReference>
<dbReference type="InterPro" id="IPR004331">
    <property type="entry name" value="SPX_dom"/>
</dbReference>
<dbReference type="PANTHER" id="PTHR24198:SF165">
    <property type="entry name" value="ANKYRIN REPEAT-CONTAINING PROTEIN-RELATED"/>
    <property type="match status" value="1"/>
</dbReference>
<dbReference type="Pfam" id="PF25329">
    <property type="entry name" value="C2_GDE1"/>
    <property type="match status" value="1"/>
</dbReference>
<keyword evidence="8" id="KW-1185">Reference proteome</keyword>
<accession>A0A084G6W4</accession>
<name>A0A084G6W4_PSEDA</name>
<dbReference type="SUPFAM" id="SSF48403">
    <property type="entry name" value="Ankyrin repeat"/>
    <property type="match status" value="1"/>
</dbReference>
<dbReference type="PROSITE" id="PS51382">
    <property type="entry name" value="SPX"/>
    <property type="match status" value="1"/>
</dbReference>
<evidence type="ECO:0000259" key="6">
    <source>
        <dbReference type="PROSITE" id="PS51704"/>
    </source>
</evidence>
<dbReference type="AlphaFoldDB" id="A0A084G6W4"/>
<reference evidence="7 8" key="1">
    <citation type="journal article" date="2014" name="Genome Announc.">
        <title>Draft genome sequence of the pathogenic fungus Scedosporium apiospermum.</title>
        <authorList>
            <person name="Vandeputte P."/>
            <person name="Ghamrawi S."/>
            <person name="Rechenmann M."/>
            <person name="Iltis A."/>
            <person name="Giraud S."/>
            <person name="Fleury M."/>
            <person name="Thornton C."/>
            <person name="Delhaes L."/>
            <person name="Meyer W."/>
            <person name="Papon N."/>
            <person name="Bouchara J.P."/>
        </authorList>
    </citation>
    <scope>NUCLEOTIDE SEQUENCE [LARGE SCALE GENOMIC DNA]</scope>
    <source>
        <strain evidence="7 8">IHEM 14462</strain>
    </source>
</reference>
<dbReference type="CDD" id="cd14483">
    <property type="entry name" value="SPX_PHO81_NUC-2_like"/>
    <property type="match status" value="1"/>
</dbReference>
<dbReference type="InterPro" id="IPR036770">
    <property type="entry name" value="Ankyrin_rpt-contain_sf"/>
</dbReference>
<dbReference type="RefSeq" id="XP_016642875.1">
    <property type="nucleotide sequence ID" value="XM_016787544.1"/>
</dbReference>
<dbReference type="SMART" id="SM00248">
    <property type="entry name" value="ANK"/>
    <property type="match status" value="7"/>
</dbReference>
<dbReference type="PANTHER" id="PTHR24198">
    <property type="entry name" value="ANKYRIN REPEAT AND PROTEIN KINASE DOMAIN-CONTAINING PROTEIN"/>
    <property type="match status" value="1"/>
</dbReference>
<organism evidence="7 8">
    <name type="scientific">Pseudallescheria apiosperma</name>
    <name type="common">Scedosporium apiospermum</name>
    <dbReference type="NCBI Taxonomy" id="563466"/>
    <lineage>
        <taxon>Eukaryota</taxon>
        <taxon>Fungi</taxon>
        <taxon>Dikarya</taxon>
        <taxon>Ascomycota</taxon>
        <taxon>Pezizomycotina</taxon>
        <taxon>Sordariomycetes</taxon>
        <taxon>Hypocreomycetidae</taxon>
        <taxon>Microascales</taxon>
        <taxon>Microascaceae</taxon>
        <taxon>Scedosporium</taxon>
    </lineage>
</organism>
<keyword evidence="2 3" id="KW-0040">ANK repeat</keyword>
<dbReference type="KEGG" id="sapo:SAPIO_CDS5160"/>
<dbReference type="OMA" id="LCTALNW"/>
<dbReference type="PROSITE" id="PS50297">
    <property type="entry name" value="ANK_REP_REGION"/>
    <property type="match status" value="3"/>
</dbReference>
<dbReference type="EMBL" id="JOWA01000097">
    <property type="protein sequence ID" value="KEZ43076.1"/>
    <property type="molecule type" value="Genomic_DNA"/>
</dbReference>
<dbReference type="PROSITE" id="PS50088">
    <property type="entry name" value="ANK_REPEAT"/>
    <property type="match status" value="3"/>
</dbReference>
<dbReference type="InterPro" id="IPR001995">
    <property type="entry name" value="Peptidase_A2_cat"/>
</dbReference>